<evidence type="ECO:0000313" key="8">
    <source>
        <dbReference type="EMBL" id="RUO44328.1"/>
    </source>
</evidence>
<feature type="compositionally biased region" description="Acidic residues" evidence="5">
    <location>
        <begin position="431"/>
        <end position="441"/>
    </location>
</feature>
<feature type="transmembrane region" description="Helical" evidence="6">
    <location>
        <begin position="266"/>
        <end position="284"/>
    </location>
</feature>
<dbReference type="InterPro" id="IPR005828">
    <property type="entry name" value="MFS_sugar_transport-like"/>
</dbReference>
<feature type="transmembrane region" description="Helical" evidence="6">
    <location>
        <begin position="203"/>
        <end position="227"/>
    </location>
</feature>
<dbReference type="SUPFAM" id="SSF103473">
    <property type="entry name" value="MFS general substrate transporter"/>
    <property type="match status" value="1"/>
</dbReference>
<dbReference type="EMBL" id="PIPQ01000001">
    <property type="protein sequence ID" value="RUO44328.1"/>
    <property type="molecule type" value="Genomic_DNA"/>
</dbReference>
<dbReference type="Pfam" id="PF07690">
    <property type="entry name" value="MFS_1"/>
    <property type="match status" value="1"/>
</dbReference>
<accession>A0A432XA93</accession>
<dbReference type="PANTHER" id="PTHR23521:SF3">
    <property type="entry name" value="MFS TRANSPORTER"/>
    <property type="match status" value="1"/>
</dbReference>
<dbReference type="PROSITE" id="PS50850">
    <property type="entry name" value="MFS"/>
    <property type="match status" value="1"/>
</dbReference>
<comment type="subcellular location">
    <subcellularLocation>
        <location evidence="1">Membrane</location>
    </subcellularLocation>
</comment>
<evidence type="ECO:0000256" key="6">
    <source>
        <dbReference type="SAM" id="Phobius"/>
    </source>
</evidence>
<feature type="domain" description="Major facilitator superfamily (MFS) profile" evidence="7">
    <location>
        <begin position="8"/>
        <end position="380"/>
    </location>
</feature>
<dbReference type="Proteomes" id="UP000286976">
    <property type="component" value="Unassembled WGS sequence"/>
</dbReference>
<sequence>MLRQQVRAVSSLLSTMTLIGLCVGMTTTLLSLRGALEGFSTMTIGVIMSAYFIGYLFGTTRAPKDIRRVGYIRAFGGLGALASISVLIQAIWIDPVVWFLMRFLSGFALSAMFVIAESWLNTMADNKSRGAMLSVYMVLLYGGLIVGQLLLGIADPASFIPFVLVAMLLNLSLIPILASVTVEPTITDVKKVPLRLLLEQAPLGIAATFVIQACYAMFYGVGPVYAIHLGLSVSQVTVFIAAFIVGGLISQPIIGMLSDKYDRRAVLAGCTASATLIAFVLSQIDGGSPWLIFLGIALFGASMLPVYALAIAHTNDFLELDQMLGATGTIIKIAGVGAIIGAPVVAAMMQFGAVNYFFLLMAALTASIALYSLYRIGQRDAPEEQQVSPFAVLAPAQVSEEIVHTMIEEAIELEEEQASDLPEVTGPPLEEASEEEVLEAR</sequence>
<dbReference type="OrthoDB" id="9810614at2"/>
<feature type="transmembrane region" description="Helical" evidence="6">
    <location>
        <begin position="324"/>
        <end position="348"/>
    </location>
</feature>
<feature type="transmembrane region" description="Helical" evidence="6">
    <location>
        <begin position="290"/>
        <end position="312"/>
    </location>
</feature>
<dbReference type="GO" id="GO:0022857">
    <property type="term" value="F:transmembrane transporter activity"/>
    <property type="evidence" value="ECO:0007669"/>
    <property type="project" value="InterPro"/>
</dbReference>
<dbReference type="PANTHER" id="PTHR23521">
    <property type="entry name" value="TRANSPORTER MFS SUPERFAMILY"/>
    <property type="match status" value="1"/>
</dbReference>
<dbReference type="Gene3D" id="1.20.1250.20">
    <property type="entry name" value="MFS general substrate transporter like domains"/>
    <property type="match status" value="2"/>
</dbReference>
<evidence type="ECO:0000256" key="2">
    <source>
        <dbReference type="ARBA" id="ARBA00022692"/>
    </source>
</evidence>
<dbReference type="InterPro" id="IPR036259">
    <property type="entry name" value="MFS_trans_sf"/>
</dbReference>
<evidence type="ECO:0000313" key="9">
    <source>
        <dbReference type="Proteomes" id="UP000286976"/>
    </source>
</evidence>
<dbReference type="InterPro" id="IPR020846">
    <property type="entry name" value="MFS_dom"/>
</dbReference>
<dbReference type="RefSeq" id="WP_126756730.1">
    <property type="nucleotide sequence ID" value="NZ_PIPQ01000001.1"/>
</dbReference>
<feature type="transmembrane region" description="Helical" evidence="6">
    <location>
        <begin position="99"/>
        <end position="120"/>
    </location>
</feature>
<dbReference type="InterPro" id="IPR011701">
    <property type="entry name" value="MFS"/>
</dbReference>
<feature type="transmembrane region" description="Helical" evidence="6">
    <location>
        <begin position="12"/>
        <end position="32"/>
    </location>
</feature>
<evidence type="ECO:0000256" key="5">
    <source>
        <dbReference type="SAM" id="MobiDB-lite"/>
    </source>
</evidence>
<proteinExistence type="predicted"/>
<dbReference type="Pfam" id="PF00083">
    <property type="entry name" value="Sugar_tr"/>
    <property type="match status" value="1"/>
</dbReference>
<evidence type="ECO:0000256" key="3">
    <source>
        <dbReference type="ARBA" id="ARBA00022989"/>
    </source>
</evidence>
<dbReference type="InterPro" id="IPR047200">
    <property type="entry name" value="MFS_YcaD-like"/>
</dbReference>
<dbReference type="GO" id="GO:0005886">
    <property type="term" value="C:plasma membrane"/>
    <property type="evidence" value="ECO:0007669"/>
    <property type="project" value="TreeGrafter"/>
</dbReference>
<dbReference type="AlphaFoldDB" id="A0A432XA93"/>
<keyword evidence="4 6" id="KW-0472">Membrane</keyword>
<evidence type="ECO:0000256" key="4">
    <source>
        <dbReference type="ARBA" id="ARBA00023136"/>
    </source>
</evidence>
<feature type="transmembrane region" description="Helical" evidence="6">
    <location>
        <begin position="354"/>
        <end position="374"/>
    </location>
</feature>
<organism evidence="8 9">
    <name type="scientific">Aliidiomarina taiwanensis</name>
    <dbReference type="NCBI Taxonomy" id="946228"/>
    <lineage>
        <taxon>Bacteria</taxon>
        <taxon>Pseudomonadati</taxon>
        <taxon>Pseudomonadota</taxon>
        <taxon>Gammaproteobacteria</taxon>
        <taxon>Alteromonadales</taxon>
        <taxon>Idiomarinaceae</taxon>
        <taxon>Aliidiomarina</taxon>
    </lineage>
</organism>
<dbReference type="CDD" id="cd17477">
    <property type="entry name" value="MFS_YcaD_like"/>
    <property type="match status" value="1"/>
</dbReference>
<keyword evidence="9" id="KW-1185">Reference proteome</keyword>
<reference evidence="8 9" key="1">
    <citation type="journal article" date="2011" name="Front. Microbiol.">
        <title>Genomic signatures of strain selection and enhancement in Bacillus atrophaeus var. globigii, a historical biowarfare simulant.</title>
        <authorList>
            <person name="Gibbons H.S."/>
            <person name="Broomall S.M."/>
            <person name="McNew L.A."/>
            <person name="Daligault H."/>
            <person name="Chapman C."/>
            <person name="Bruce D."/>
            <person name="Karavis M."/>
            <person name="Krepps M."/>
            <person name="McGregor P.A."/>
            <person name="Hong C."/>
            <person name="Park K.H."/>
            <person name="Akmal A."/>
            <person name="Feldman A."/>
            <person name="Lin J.S."/>
            <person name="Chang W.E."/>
            <person name="Higgs B.W."/>
            <person name="Demirev P."/>
            <person name="Lindquist J."/>
            <person name="Liem A."/>
            <person name="Fochler E."/>
            <person name="Read T.D."/>
            <person name="Tapia R."/>
            <person name="Johnson S."/>
            <person name="Bishop-Lilly K.A."/>
            <person name="Detter C."/>
            <person name="Han C."/>
            <person name="Sozhamannan S."/>
            <person name="Rosenzweig C.N."/>
            <person name="Skowronski E.W."/>
        </authorList>
    </citation>
    <scope>NUCLEOTIDE SEQUENCE [LARGE SCALE GENOMIC DNA]</scope>
    <source>
        <strain evidence="8 9">AIT1</strain>
    </source>
</reference>
<gene>
    <name evidence="8" type="ORF">CWE15_03920</name>
</gene>
<feature type="transmembrane region" description="Helical" evidence="6">
    <location>
        <begin position="233"/>
        <end position="254"/>
    </location>
</feature>
<comment type="caution">
    <text evidence="8">The sequence shown here is derived from an EMBL/GenBank/DDBJ whole genome shotgun (WGS) entry which is preliminary data.</text>
</comment>
<evidence type="ECO:0000259" key="7">
    <source>
        <dbReference type="PROSITE" id="PS50850"/>
    </source>
</evidence>
<feature type="transmembrane region" description="Helical" evidence="6">
    <location>
        <begin position="159"/>
        <end position="182"/>
    </location>
</feature>
<feature type="transmembrane region" description="Helical" evidence="6">
    <location>
        <begin position="38"/>
        <end position="58"/>
    </location>
</feature>
<keyword evidence="3 6" id="KW-1133">Transmembrane helix</keyword>
<name>A0A432XA93_9GAMM</name>
<feature type="transmembrane region" description="Helical" evidence="6">
    <location>
        <begin position="132"/>
        <end position="153"/>
    </location>
</feature>
<protein>
    <submittedName>
        <fullName evidence="8">MFS transporter</fullName>
    </submittedName>
</protein>
<feature type="region of interest" description="Disordered" evidence="5">
    <location>
        <begin position="414"/>
        <end position="441"/>
    </location>
</feature>
<feature type="transmembrane region" description="Helical" evidence="6">
    <location>
        <begin position="70"/>
        <end position="93"/>
    </location>
</feature>
<evidence type="ECO:0000256" key="1">
    <source>
        <dbReference type="ARBA" id="ARBA00004370"/>
    </source>
</evidence>
<keyword evidence="2 6" id="KW-0812">Transmembrane</keyword>